<proteinExistence type="predicted"/>
<dbReference type="AlphaFoldDB" id="A0A1X2ID08"/>
<feature type="compositionally biased region" description="Basic and acidic residues" evidence="2">
    <location>
        <begin position="206"/>
        <end position="224"/>
    </location>
</feature>
<feature type="region of interest" description="Disordered" evidence="2">
    <location>
        <begin position="485"/>
        <end position="612"/>
    </location>
</feature>
<reference evidence="3 4" key="1">
    <citation type="submission" date="2016-07" db="EMBL/GenBank/DDBJ databases">
        <title>Pervasive Adenine N6-methylation of Active Genes in Fungi.</title>
        <authorList>
            <consortium name="DOE Joint Genome Institute"/>
            <person name="Mondo S.J."/>
            <person name="Dannebaum R.O."/>
            <person name="Kuo R.C."/>
            <person name="Labutti K."/>
            <person name="Haridas S."/>
            <person name="Kuo A."/>
            <person name="Salamov A."/>
            <person name="Ahrendt S.R."/>
            <person name="Lipzen A."/>
            <person name="Sullivan W."/>
            <person name="Andreopoulos W.B."/>
            <person name="Clum A."/>
            <person name="Lindquist E."/>
            <person name="Daum C."/>
            <person name="Ramamoorthy G.K."/>
            <person name="Gryganskyi A."/>
            <person name="Culley D."/>
            <person name="Magnuson J.K."/>
            <person name="James T.Y."/>
            <person name="O'Malley M.A."/>
            <person name="Stajich J.E."/>
            <person name="Spatafora J.W."/>
            <person name="Visel A."/>
            <person name="Grigoriev I.V."/>
        </authorList>
    </citation>
    <scope>NUCLEOTIDE SEQUENCE [LARGE SCALE GENOMIC DNA]</scope>
    <source>
        <strain evidence="3 4">NRRL 1336</strain>
    </source>
</reference>
<feature type="region of interest" description="Disordered" evidence="2">
    <location>
        <begin position="204"/>
        <end position="292"/>
    </location>
</feature>
<feature type="region of interest" description="Disordered" evidence="2">
    <location>
        <begin position="1"/>
        <end position="171"/>
    </location>
</feature>
<feature type="coiled-coil region" evidence="1">
    <location>
        <begin position="342"/>
        <end position="383"/>
    </location>
</feature>
<dbReference type="STRING" id="90262.A0A1X2ID08"/>
<feature type="compositionally biased region" description="Acidic residues" evidence="2">
    <location>
        <begin position="251"/>
        <end position="292"/>
    </location>
</feature>
<feature type="compositionally biased region" description="Low complexity" evidence="2">
    <location>
        <begin position="36"/>
        <end position="55"/>
    </location>
</feature>
<gene>
    <name evidence="3" type="ORF">BCR42DRAFT_452736</name>
</gene>
<organism evidence="3 4">
    <name type="scientific">Absidia repens</name>
    <dbReference type="NCBI Taxonomy" id="90262"/>
    <lineage>
        <taxon>Eukaryota</taxon>
        <taxon>Fungi</taxon>
        <taxon>Fungi incertae sedis</taxon>
        <taxon>Mucoromycota</taxon>
        <taxon>Mucoromycotina</taxon>
        <taxon>Mucoromycetes</taxon>
        <taxon>Mucorales</taxon>
        <taxon>Cunninghamellaceae</taxon>
        <taxon>Absidia</taxon>
    </lineage>
</organism>
<accession>A0A1X2ID08</accession>
<feature type="compositionally biased region" description="Low complexity" evidence="2">
    <location>
        <begin position="67"/>
        <end position="92"/>
    </location>
</feature>
<evidence type="ECO:0000256" key="1">
    <source>
        <dbReference type="SAM" id="Coils"/>
    </source>
</evidence>
<feature type="compositionally biased region" description="Acidic residues" evidence="2">
    <location>
        <begin position="225"/>
        <end position="242"/>
    </location>
</feature>
<protein>
    <submittedName>
        <fullName evidence="3">Uncharacterized protein</fullName>
    </submittedName>
</protein>
<feature type="compositionally biased region" description="Basic and acidic residues" evidence="2">
    <location>
        <begin position="601"/>
        <end position="612"/>
    </location>
</feature>
<evidence type="ECO:0000313" key="3">
    <source>
        <dbReference type="EMBL" id="ORZ14166.1"/>
    </source>
</evidence>
<feature type="compositionally biased region" description="Low complexity" evidence="2">
    <location>
        <begin position="111"/>
        <end position="168"/>
    </location>
</feature>
<evidence type="ECO:0000256" key="2">
    <source>
        <dbReference type="SAM" id="MobiDB-lite"/>
    </source>
</evidence>
<comment type="caution">
    <text evidence="3">The sequence shown here is derived from an EMBL/GenBank/DDBJ whole genome shotgun (WGS) entry which is preliminary data.</text>
</comment>
<dbReference type="OrthoDB" id="2555519at2759"/>
<keyword evidence="1" id="KW-0175">Coiled coil</keyword>
<dbReference type="EMBL" id="MCGE01000015">
    <property type="protein sequence ID" value="ORZ14166.1"/>
    <property type="molecule type" value="Genomic_DNA"/>
</dbReference>
<evidence type="ECO:0000313" key="4">
    <source>
        <dbReference type="Proteomes" id="UP000193560"/>
    </source>
</evidence>
<dbReference type="Proteomes" id="UP000193560">
    <property type="component" value="Unassembled WGS sequence"/>
</dbReference>
<feature type="compositionally biased region" description="Polar residues" evidence="2">
    <location>
        <begin position="485"/>
        <end position="507"/>
    </location>
</feature>
<feature type="compositionally biased region" description="Basic and acidic residues" evidence="2">
    <location>
        <begin position="515"/>
        <end position="524"/>
    </location>
</feature>
<keyword evidence="4" id="KW-1185">Reference proteome</keyword>
<feature type="compositionally biased region" description="Low complexity" evidence="2">
    <location>
        <begin position="525"/>
        <end position="534"/>
    </location>
</feature>
<name>A0A1X2ID08_9FUNG</name>
<sequence length="612" mass="68141">MLTQDQTPPPKAVNIIRPSSPALNYWKQRPSPALNHHYQQQQQQQSHHSYYQHHQPTQPKVAEELPTHTTGTSHSTSTSSFSSSPSTLSTLSGGSGTNGGNNRLPQPTILNTSSFGFNFFQTQQNSTTSPSPTTWFKSPTTTTQPQQVAASTTAAPTAPTPPTTHTKALSTTGFMNSFTPRFFRVPHQSIEDTTMFLRRQASMSDIQDHHDNSSADQHHDHNIQADDDDDDGYDSIDGDTDHEEGITDIDISLDDDDDDSSEEEDSDSNSELDDTTTDYDDQDAVDDDVAGSYTDDELPIKVVARIKNGTIMNGKGEFVSKGGDDRASHSSWLDDARTSRKIADLEIEKTSLMALNATLESKVAQQDAKIAKLEKQLQLRSNEWPLSPVSDKGMDEEQPCFEKLISTELLTEDEIANDHVFQRLRCMLLGLIDQAEEAVRLKTKATGRVLTLYNGDDVEEDALVQENIITLDAPPAILKPSTKITPYSTQRQGSPTLRRQLQLSSATQHKRPLRRVSDAQDNRRQQQQNIQPQPSTATTMTARKRTPMQRSLSRASSPAVLVTTDVNDVLPPHVLRPTSPRPFSPPMQRSSTRPRPSHLRRSQDMESPKWHY</sequence>